<organism evidence="1 2">
    <name type="scientific">Ectopseudomonas mendocina</name>
    <name type="common">Pseudomonas mendocina</name>
    <dbReference type="NCBI Taxonomy" id="300"/>
    <lineage>
        <taxon>Bacteria</taxon>
        <taxon>Pseudomonadati</taxon>
        <taxon>Pseudomonadota</taxon>
        <taxon>Gammaproteobacteria</taxon>
        <taxon>Pseudomonadales</taxon>
        <taxon>Pseudomonadaceae</taxon>
        <taxon>Ectopseudomonas</taxon>
    </lineage>
</organism>
<dbReference type="GO" id="GO:0032259">
    <property type="term" value="P:methylation"/>
    <property type="evidence" value="ECO:0007669"/>
    <property type="project" value="UniProtKB-KW"/>
</dbReference>
<sequence length="328" mass="36257">MILEPLDQRTINWDFSRFESRDCPFCGAIGAEPSYIRPDKCSVLSCSTCGCYYVSPAPSEGLLNDFYSSYHIAHFGGRIGGGVENIKSELDVLDPLSDPRLSFLVKDMPSKSGAEYRVLDFGCGLGEFLYQAKRLGASVAGVEFDHAAVSICHQLGLESVSLGGIDVLKTIDEKFDLIVLNDVIEHLLNPNQLISALCELLDNGGKILIWTPNGDAIANDDRKIALRVDLEHMQYLTSGAVSELCRKSGLSVYHYQQLGFPSDSNFIVDLSERSWKAQIKSRLLTCLVDLGLMAFVRRSLLRFGYKRDIYLSGGNYNLFCVLVKGGLK</sequence>
<dbReference type="AlphaFoldDB" id="A0A379IRI7"/>
<keyword evidence="1" id="KW-0808">Transferase</keyword>
<evidence type="ECO:0000313" key="1">
    <source>
        <dbReference type="EMBL" id="SUD38928.1"/>
    </source>
</evidence>
<dbReference type="RefSeq" id="WP_181880384.1">
    <property type="nucleotide sequence ID" value="NZ_CBCRWL010000002.1"/>
</dbReference>
<gene>
    <name evidence="1" type="primary">ubiG_1</name>
    <name evidence="1" type="ORF">NCTC10899_01731</name>
</gene>
<reference evidence="1 2" key="1">
    <citation type="submission" date="2018-06" db="EMBL/GenBank/DDBJ databases">
        <authorList>
            <consortium name="Pathogen Informatics"/>
            <person name="Doyle S."/>
        </authorList>
    </citation>
    <scope>NUCLEOTIDE SEQUENCE [LARGE SCALE GENOMIC DNA]</scope>
    <source>
        <strain evidence="1 2">NCTC10899</strain>
    </source>
</reference>
<name>A0A379IRI7_ECTME</name>
<protein>
    <submittedName>
        <fullName evidence="1">Type 11 methyltransferase</fullName>
        <ecNumber evidence="1">2.1.1.64</ecNumber>
    </submittedName>
</protein>
<dbReference type="SUPFAM" id="SSF53335">
    <property type="entry name" value="S-adenosyl-L-methionine-dependent methyltransferases"/>
    <property type="match status" value="1"/>
</dbReference>
<dbReference type="InterPro" id="IPR029063">
    <property type="entry name" value="SAM-dependent_MTases_sf"/>
</dbReference>
<dbReference type="CDD" id="cd02440">
    <property type="entry name" value="AdoMet_MTases"/>
    <property type="match status" value="1"/>
</dbReference>
<dbReference type="Pfam" id="PF13489">
    <property type="entry name" value="Methyltransf_23"/>
    <property type="match status" value="1"/>
</dbReference>
<dbReference type="PANTHER" id="PTHR43861">
    <property type="entry name" value="TRANS-ACONITATE 2-METHYLTRANSFERASE-RELATED"/>
    <property type="match status" value="1"/>
</dbReference>
<accession>A0A379IRI7</accession>
<dbReference type="EC" id="2.1.1.64" evidence="1"/>
<dbReference type="Proteomes" id="UP000254260">
    <property type="component" value="Unassembled WGS sequence"/>
</dbReference>
<keyword evidence="1" id="KW-0489">Methyltransferase</keyword>
<proteinExistence type="predicted"/>
<evidence type="ECO:0000313" key="2">
    <source>
        <dbReference type="Proteomes" id="UP000254260"/>
    </source>
</evidence>
<dbReference type="Gene3D" id="3.40.50.150">
    <property type="entry name" value="Vaccinia Virus protein VP39"/>
    <property type="match status" value="1"/>
</dbReference>
<dbReference type="GO" id="GO:0061542">
    <property type="term" value="F:3-demethylubiquinol 3-O-methyltransferase activity"/>
    <property type="evidence" value="ECO:0007669"/>
    <property type="project" value="UniProtKB-EC"/>
</dbReference>
<dbReference type="EMBL" id="UGUU01000001">
    <property type="protein sequence ID" value="SUD38928.1"/>
    <property type="molecule type" value="Genomic_DNA"/>
</dbReference>